<proteinExistence type="predicted"/>
<dbReference type="OMA" id="ETHEDVH"/>
<organism evidence="2 4">
    <name type="scientific">Haemonchus contortus</name>
    <name type="common">Barber pole worm</name>
    <dbReference type="NCBI Taxonomy" id="6289"/>
    <lineage>
        <taxon>Eukaryota</taxon>
        <taxon>Metazoa</taxon>
        <taxon>Ecdysozoa</taxon>
        <taxon>Nematoda</taxon>
        <taxon>Chromadorea</taxon>
        <taxon>Rhabditida</taxon>
        <taxon>Rhabditina</taxon>
        <taxon>Rhabditomorpha</taxon>
        <taxon>Strongyloidea</taxon>
        <taxon>Trichostrongylidae</taxon>
        <taxon>Haemonchus</taxon>
    </lineage>
</organism>
<name>A0A6F7PBH7_HAECO</name>
<feature type="compositionally biased region" description="Acidic residues" evidence="1">
    <location>
        <begin position="1"/>
        <end position="10"/>
    </location>
</feature>
<dbReference type="Proteomes" id="UP000025227">
    <property type="component" value="Unplaced"/>
</dbReference>
<feature type="compositionally biased region" description="Acidic residues" evidence="1">
    <location>
        <begin position="55"/>
        <end position="65"/>
    </location>
</feature>
<accession>A0A6F7PBH7</accession>
<dbReference type="WBParaSite" id="HCON_00056750-00001">
    <property type="protein sequence ID" value="HCON_00056750-00001"/>
    <property type="gene ID" value="HCON_00056750"/>
</dbReference>
<protein>
    <submittedName>
        <fullName evidence="3 4">DUF659 domain-containing protein</fullName>
    </submittedName>
</protein>
<evidence type="ECO:0000313" key="2">
    <source>
        <dbReference type="Proteomes" id="UP000025227"/>
    </source>
</evidence>
<evidence type="ECO:0000313" key="3">
    <source>
        <dbReference type="WBParaSite" id="HCON_00056750-00001"/>
    </source>
</evidence>
<feature type="compositionally biased region" description="Basic and acidic residues" evidence="1">
    <location>
        <begin position="14"/>
        <end position="26"/>
    </location>
</feature>
<evidence type="ECO:0000313" key="4">
    <source>
        <dbReference type="WBParaSite" id="HCON_00056750-00002"/>
    </source>
</evidence>
<dbReference type="AlphaFoldDB" id="A0A6F7PBH7"/>
<dbReference type="OrthoDB" id="5859974at2759"/>
<reference evidence="3 4" key="1">
    <citation type="submission" date="2020-12" db="UniProtKB">
        <authorList>
            <consortium name="WormBaseParasite"/>
        </authorList>
    </citation>
    <scope>IDENTIFICATION</scope>
    <source>
        <strain evidence="3 4">MHco3</strain>
    </source>
</reference>
<evidence type="ECO:0000256" key="1">
    <source>
        <dbReference type="SAM" id="MobiDB-lite"/>
    </source>
</evidence>
<sequence length="344" mass="39557">MGFYDEEETFGEVAEDKPMCSDEPEAKRKRLNESVPPVEDTENPTLASVLKAEMVDDDDEEEERDPEEKAARHEVLRRVGLKTKPTNALRRYLKKVVAGAELNPWVSTVYTEKALRKKLRCLVVAMLIKACKNEGVEECEFDKTHEAAIKFIDRLNEEIVESLSILGNFSSDLIRCARSNCQKAFLPNHVAHTLVSRIPGDYSHCQVPECPHALGTHDDVNYLIIEGGSYSDRFEMPNSDESPSKLLCLCYFHNGIFEFMFDIIHMKWNIYHNCLIHVKEVLKNKKFKVSDEVIEELPSDVIRSLVHYYMARYFCLWVFGEKEQWSKNGCTLFQVLYGMDGQVG</sequence>
<dbReference type="WBParaSite" id="HCON_00056750-00002">
    <property type="protein sequence ID" value="HCON_00056750-00002"/>
    <property type="gene ID" value="HCON_00056750"/>
</dbReference>
<keyword evidence="2" id="KW-1185">Reference proteome</keyword>
<feature type="region of interest" description="Disordered" evidence="1">
    <location>
        <begin position="1"/>
        <end position="72"/>
    </location>
</feature>